<feature type="transmembrane region" description="Helical" evidence="2">
    <location>
        <begin position="43"/>
        <end position="60"/>
    </location>
</feature>
<accession>A0A1X7G0T4</accession>
<dbReference type="Proteomes" id="UP000192934">
    <property type="component" value="Chromosome I"/>
</dbReference>
<evidence type="ECO:0000256" key="2">
    <source>
        <dbReference type="SAM" id="Phobius"/>
    </source>
</evidence>
<dbReference type="PANTHER" id="PTHR20992">
    <property type="entry name" value="AT15442P-RELATED"/>
    <property type="match status" value="1"/>
</dbReference>
<feature type="transmembrane region" description="Helical" evidence="2">
    <location>
        <begin position="227"/>
        <end position="247"/>
    </location>
</feature>
<dbReference type="EMBL" id="LT840185">
    <property type="protein sequence ID" value="SMF61866.1"/>
    <property type="molecule type" value="Genomic_DNA"/>
</dbReference>
<protein>
    <submittedName>
        <fullName evidence="3">Uncharacterized hydrophobic domain-containing protein</fullName>
    </submittedName>
</protein>
<feature type="transmembrane region" description="Helical" evidence="2">
    <location>
        <begin position="96"/>
        <end position="116"/>
    </location>
</feature>
<sequence>MAITATLTGNRFWRWWQMKVLRDVDHEAVVAKVVAEARWSSRYAFMVVISAAISILGLLLPSSAVLIGAMLISPLMMPIIGLGFALATFDFEEIRTAAFALAAGSLIAIVLSAVFVALSPLQTVTTEIAIRTKPNLFDLLVAMLSAIAGGYALIRGRGETVVGVAIAIALMPPLAVVGFGIATANWTVFGGSLLLFFTNLIAMALTAAFMARLYGFGAHLSPTQTRLQGALIILGIVALAIPLGLALKQIAWETVASRQLRDAVLAPFPQGARISQIEIDYSHEPVQVRAAVLTPALASAADSKAKALAQRATGRTLDLHIDQIRVGTETGASEQAQIAAAQARDGRTRIDDAVRQRIGIIAGVEPGAVMLDSGFRTASVRPAPLPGASLATYRSLEQRAQQGATGWAVRFVPPAAALPSVSFDGDAPDDAGRRAVVTAIWAAQRTGLAVGVDGSGDRADVVEAAFADAGVEARRTGNGSGDVALSWLPPEAPETR</sequence>
<keyword evidence="2" id="KW-0472">Membrane</keyword>
<feature type="transmembrane region" description="Helical" evidence="2">
    <location>
        <begin position="136"/>
        <end position="154"/>
    </location>
</feature>
<feature type="transmembrane region" description="Helical" evidence="2">
    <location>
        <begin position="66"/>
        <end position="89"/>
    </location>
</feature>
<keyword evidence="4" id="KW-1185">Reference proteome</keyword>
<dbReference type="RefSeq" id="WP_085217670.1">
    <property type="nucleotide sequence ID" value="NZ_LT840185.1"/>
</dbReference>
<dbReference type="OrthoDB" id="9790659at2"/>
<dbReference type="AlphaFoldDB" id="A0A1X7G0T4"/>
<proteinExistence type="predicted"/>
<feature type="region of interest" description="Disordered" evidence="1">
    <location>
        <begin position="475"/>
        <end position="496"/>
    </location>
</feature>
<dbReference type="PANTHER" id="PTHR20992:SF9">
    <property type="entry name" value="AT15442P-RELATED"/>
    <property type="match status" value="1"/>
</dbReference>
<name>A0A1X7G0T4_9SPHN</name>
<dbReference type="InterPro" id="IPR005240">
    <property type="entry name" value="DUF389"/>
</dbReference>
<organism evidence="3 4">
    <name type="scientific">Allosphingosinicella indica</name>
    <dbReference type="NCBI Taxonomy" id="941907"/>
    <lineage>
        <taxon>Bacteria</taxon>
        <taxon>Pseudomonadati</taxon>
        <taxon>Pseudomonadota</taxon>
        <taxon>Alphaproteobacteria</taxon>
        <taxon>Sphingomonadales</taxon>
        <taxon>Sphingomonadaceae</taxon>
        <taxon>Allosphingosinicella</taxon>
    </lineage>
</organism>
<reference evidence="4" key="1">
    <citation type="submission" date="2017-04" db="EMBL/GenBank/DDBJ databases">
        <authorList>
            <person name="Varghese N."/>
            <person name="Submissions S."/>
        </authorList>
    </citation>
    <scope>NUCLEOTIDE SEQUENCE [LARGE SCALE GENOMIC DNA]</scope>
    <source>
        <strain evidence="4">Dd16</strain>
    </source>
</reference>
<evidence type="ECO:0000256" key="1">
    <source>
        <dbReference type="SAM" id="MobiDB-lite"/>
    </source>
</evidence>
<feature type="transmembrane region" description="Helical" evidence="2">
    <location>
        <begin position="193"/>
        <end position="215"/>
    </location>
</feature>
<evidence type="ECO:0000313" key="4">
    <source>
        <dbReference type="Proteomes" id="UP000192934"/>
    </source>
</evidence>
<dbReference type="Pfam" id="PF04087">
    <property type="entry name" value="DUF389"/>
    <property type="match status" value="1"/>
</dbReference>
<evidence type="ECO:0000313" key="3">
    <source>
        <dbReference type="EMBL" id="SMF61866.1"/>
    </source>
</evidence>
<gene>
    <name evidence="3" type="ORF">SAMN06295910_0867</name>
</gene>
<keyword evidence="2" id="KW-0812">Transmembrane</keyword>
<keyword evidence="2" id="KW-1133">Transmembrane helix</keyword>
<dbReference type="STRING" id="941907.SAMN06295910_0867"/>
<feature type="transmembrane region" description="Helical" evidence="2">
    <location>
        <begin position="161"/>
        <end position="181"/>
    </location>
</feature>